<dbReference type="InterPro" id="IPR036116">
    <property type="entry name" value="FN3_sf"/>
</dbReference>
<evidence type="ECO:0000256" key="6">
    <source>
        <dbReference type="SAM" id="Phobius"/>
    </source>
</evidence>
<dbReference type="GeneTree" id="ENSGT00940000157314"/>
<feature type="signal peptide" evidence="7">
    <location>
        <begin position="1"/>
        <end position="18"/>
    </location>
</feature>
<evidence type="ECO:0000313" key="11">
    <source>
        <dbReference type="Proteomes" id="UP000007303"/>
    </source>
</evidence>
<dbReference type="InterPro" id="IPR003961">
    <property type="entry name" value="FN3_dom"/>
</dbReference>
<keyword evidence="6" id="KW-0472">Membrane</keyword>
<dbReference type="Proteomes" id="UP000007303">
    <property type="component" value="Unassembled WGS sequence"/>
</dbReference>
<dbReference type="SUPFAM" id="SSF49265">
    <property type="entry name" value="Fibronectin type III"/>
    <property type="match status" value="2"/>
</dbReference>
<feature type="chain" id="PRO_5003581921" description="Fibronectin type-III domain-containing protein" evidence="7">
    <location>
        <begin position="19"/>
        <end position="568"/>
    </location>
</feature>
<feature type="domain" description="Interferon/interleukin receptor" evidence="9">
    <location>
        <begin position="123"/>
        <end position="228"/>
    </location>
</feature>
<comment type="similarity">
    <text evidence="1">Belongs to the type II cytokine receptor family.</text>
</comment>
<reference evidence="10" key="3">
    <citation type="submission" date="2025-09" db="UniProtKB">
        <authorList>
            <consortium name="Ensembl"/>
        </authorList>
    </citation>
    <scope>IDENTIFICATION</scope>
</reference>
<dbReference type="STRING" id="99883.ENSTNIP00000002967"/>
<evidence type="ECO:0000256" key="7">
    <source>
        <dbReference type="SAM" id="SignalP"/>
    </source>
</evidence>
<keyword evidence="2 7" id="KW-0732">Signal</keyword>
<dbReference type="InterPro" id="IPR015373">
    <property type="entry name" value="Interferon/interleukin_rcp_dom"/>
</dbReference>
<feature type="compositionally biased region" description="Basic and acidic residues" evidence="5">
    <location>
        <begin position="448"/>
        <end position="463"/>
    </location>
</feature>
<dbReference type="HOGENOM" id="CLU_423862_0_0_1"/>
<sequence>MWEVLLLDLAAFQCLVSASLPSPTSVFIASVNLRNVLEWTPGNDTPSNATFTVQYAIYGDSDKRRSVRWRALQRCTNTAQSWCDLSNQTRDLEEAYYARVRAESRKAWSGWSQTRRFDPKSDTIFGPPQMSVEVENSNAIVTVKGPMRYQPNFQMPAVSMATIYPHMMYNLSIRNTYRNKTSHFILSSGLYKHHLAEYNKEYCFSVKAKFLAMPVQCQSSEWQCITTPTDPMVRHLQWVVVSIVVPLVCVYIMGVTGSILYQYLMGIGQKTPQILDQAFSNQHSLLFPLERTSLNAITSISPADTMTDQHFKDPPPQYAVHLPQETVYNCDDRSIYGLVSATSHNGEGGNPIKHQKNHSSGVYAPQTMSSLQRPFHTRLQKHSAATAESSAPEQTAPFQSPLNVKVKMLKELGVIALGMEDKSQNELEPLFSGYAAQNTNTAFAAHSEQSEFRLADNEKNGDGHEEEEERVRGTIFIDWDPKSNKLVLPELTKWIYRENKPENGWEATKGAAEEENVMGGELLSGGVCVRQASDKEVLAPTELGRDPEGAGKVRDILTKWNLVIPMED</sequence>
<dbReference type="FunFam" id="2.60.40.10:FF:000348">
    <property type="entry name" value="Interleukin 20 receptor subunit alpha"/>
    <property type="match status" value="1"/>
</dbReference>
<proteinExistence type="inferred from homology"/>
<reference evidence="11" key="1">
    <citation type="journal article" date="2004" name="Nature">
        <title>Genome duplication in the teleost fish Tetraodon nigroviridis reveals the early vertebrate proto-karyotype.</title>
        <authorList>
            <person name="Jaillon O."/>
            <person name="Aury J.-M."/>
            <person name="Brunet F."/>
            <person name="Petit J.-L."/>
            <person name="Stange-Thomann N."/>
            <person name="Mauceli E."/>
            <person name="Bouneau L."/>
            <person name="Fischer C."/>
            <person name="Ozouf-Costaz C."/>
            <person name="Bernot A."/>
            <person name="Nicaud S."/>
            <person name="Jaffe D."/>
            <person name="Fisher S."/>
            <person name="Lutfalla G."/>
            <person name="Dossat C."/>
            <person name="Segurens B."/>
            <person name="Dasilva C."/>
            <person name="Salanoubat M."/>
            <person name="Levy M."/>
            <person name="Boudet N."/>
            <person name="Castellano S."/>
            <person name="Anthouard V."/>
            <person name="Jubin C."/>
            <person name="Castelli V."/>
            <person name="Katinka M."/>
            <person name="Vacherie B."/>
            <person name="Biemont C."/>
            <person name="Skalli Z."/>
            <person name="Cattolico L."/>
            <person name="Poulain J."/>
            <person name="De Berardinis V."/>
            <person name="Cruaud C."/>
            <person name="Duprat S."/>
            <person name="Brottier P."/>
            <person name="Coutanceau J.-P."/>
            <person name="Gouzy J."/>
            <person name="Parra G."/>
            <person name="Lardier G."/>
            <person name="Chapple C."/>
            <person name="McKernan K.J."/>
            <person name="McEwan P."/>
            <person name="Bosak S."/>
            <person name="Kellis M."/>
            <person name="Volff J.-N."/>
            <person name="Guigo R."/>
            <person name="Zody M.C."/>
            <person name="Mesirov J."/>
            <person name="Lindblad-Toh K."/>
            <person name="Birren B."/>
            <person name="Nusbaum C."/>
            <person name="Kahn D."/>
            <person name="Robinson-Rechavi M."/>
            <person name="Laudet V."/>
            <person name="Schachter V."/>
            <person name="Quetier F."/>
            <person name="Saurin W."/>
            <person name="Scarpelli C."/>
            <person name="Wincker P."/>
            <person name="Lander E.S."/>
            <person name="Weissenbach J."/>
            <person name="Roest Crollius H."/>
        </authorList>
    </citation>
    <scope>NUCLEOTIDE SEQUENCE [LARGE SCALE GENOMIC DNA]</scope>
</reference>
<protein>
    <recommendedName>
        <fullName evidence="12">Fibronectin type-III domain-containing protein</fullName>
    </recommendedName>
</protein>
<keyword evidence="3" id="KW-1015">Disulfide bond</keyword>
<dbReference type="PANTHER" id="PTHR20859">
    <property type="entry name" value="INTERFERON/INTERLEUKIN RECEPTOR"/>
    <property type="match status" value="1"/>
</dbReference>
<feature type="domain" description="Fibronectin type-III" evidence="8">
    <location>
        <begin position="13"/>
        <end position="111"/>
    </location>
</feature>
<keyword evidence="11" id="KW-1185">Reference proteome</keyword>
<keyword evidence="6" id="KW-0812">Transmembrane</keyword>
<dbReference type="PANTHER" id="PTHR20859:SF86">
    <property type="entry name" value="INTERLEUKIN-20 RECEPTOR SUBUNIT ALPHA"/>
    <property type="match status" value="1"/>
</dbReference>
<feature type="region of interest" description="Disordered" evidence="5">
    <location>
        <begin position="447"/>
        <end position="469"/>
    </location>
</feature>
<evidence type="ECO:0008006" key="12">
    <source>
        <dbReference type="Google" id="ProtNLM"/>
    </source>
</evidence>
<dbReference type="Pfam" id="PF01108">
    <property type="entry name" value="Tissue_fac"/>
    <property type="match status" value="1"/>
</dbReference>
<keyword evidence="4" id="KW-0675">Receptor</keyword>
<evidence type="ECO:0000259" key="9">
    <source>
        <dbReference type="Pfam" id="PF09294"/>
    </source>
</evidence>
<keyword evidence="6" id="KW-1133">Transmembrane helix</keyword>
<name>H3C3Z8_TETNG</name>
<dbReference type="Pfam" id="PF09294">
    <property type="entry name" value="Interfer-bind"/>
    <property type="match status" value="1"/>
</dbReference>
<dbReference type="GO" id="GO:0004896">
    <property type="term" value="F:cytokine receptor activity"/>
    <property type="evidence" value="ECO:0007669"/>
    <property type="project" value="TreeGrafter"/>
</dbReference>
<reference evidence="10" key="2">
    <citation type="submission" date="2025-08" db="UniProtKB">
        <authorList>
            <consortium name="Ensembl"/>
        </authorList>
    </citation>
    <scope>IDENTIFICATION</scope>
</reference>
<dbReference type="GO" id="GO:0005886">
    <property type="term" value="C:plasma membrane"/>
    <property type="evidence" value="ECO:0007669"/>
    <property type="project" value="TreeGrafter"/>
</dbReference>
<dbReference type="FunCoup" id="H3C3Z8">
    <property type="interactions" value="263"/>
</dbReference>
<dbReference type="InterPro" id="IPR050650">
    <property type="entry name" value="Type-II_Cytokine-TF_Rcpt"/>
</dbReference>
<evidence type="ECO:0000256" key="3">
    <source>
        <dbReference type="ARBA" id="ARBA00023157"/>
    </source>
</evidence>
<evidence type="ECO:0000313" key="10">
    <source>
        <dbReference type="Ensembl" id="ENSTNIP00000002967.1"/>
    </source>
</evidence>
<dbReference type="Ensembl" id="ENSTNIT00000001042.1">
    <property type="protein sequence ID" value="ENSTNIP00000002967.1"/>
    <property type="gene ID" value="ENSTNIG00000000752.1"/>
</dbReference>
<dbReference type="OMA" id="MATIYPH"/>
<organism evidence="10 11">
    <name type="scientific">Tetraodon nigroviridis</name>
    <name type="common">Spotted green pufferfish</name>
    <name type="synonym">Chelonodon nigroviridis</name>
    <dbReference type="NCBI Taxonomy" id="99883"/>
    <lineage>
        <taxon>Eukaryota</taxon>
        <taxon>Metazoa</taxon>
        <taxon>Chordata</taxon>
        <taxon>Craniata</taxon>
        <taxon>Vertebrata</taxon>
        <taxon>Euteleostomi</taxon>
        <taxon>Actinopterygii</taxon>
        <taxon>Neopterygii</taxon>
        <taxon>Teleostei</taxon>
        <taxon>Neoteleostei</taxon>
        <taxon>Acanthomorphata</taxon>
        <taxon>Eupercaria</taxon>
        <taxon>Tetraodontiformes</taxon>
        <taxon>Tetradontoidea</taxon>
        <taxon>Tetraodontidae</taxon>
        <taxon>Tetraodon</taxon>
    </lineage>
</organism>
<evidence type="ECO:0000256" key="5">
    <source>
        <dbReference type="SAM" id="MobiDB-lite"/>
    </source>
</evidence>
<dbReference type="InParanoid" id="H3C3Z8"/>
<evidence type="ECO:0000259" key="8">
    <source>
        <dbReference type="Pfam" id="PF01108"/>
    </source>
</evidence>
<evidence type="ECO:0000256" key="2">
    <source>
        <dbReference type="ARBA" id="ARBA00022729"/>
    </source>
</evidence>
<evidence type="ECO:0000256" key="1">
    <source>
        <dbReference type="ARBA" id="ARBA00005399"/>
    </source>
</evidence>
<dbReference type="AlphaFoldDB" id="H3C3Z8"/>
<accession>H3C3Z8</accession>
<feature type="transmembrane region" description="Helical" evidence="6">
    <location>
        <begin position="238"/>
        <end position="261"/>
    </location>
</feature>
<evidence type="ECO:0000256" key="4">
    <source>
        <dbReference type="ARBA" id="ARBA00023170"/>
    </source>
</evidence>
<dbReference type="InterPro" id="IPR013783">
    <property type="entry name" value="Ig-like_fold"/>
</dbReference>
<dbReference type="Gene3D" id="2.60.40.10">
    <property type="entry name" value="Immunoglobulins"/>
    <property type="match status" value="2"/>
</dbReference>